<dbReference type="OrthoDB" id="1272989at2"/>
<name>A0A495MNU5_9FLAO</name>
<dbReference type="RefSeq" id="WP_121375411.1">
    <property type="nucleotide sequence ID" value="NZ_RBLC01000001.1"/>
</dbReference>
<dbReference type="AlphaFoldDB" id="A0A495MNU5"/>
<proteinExistence type="predicted"/>
<protein>
    <submittedName>
        <fullName evidence="2">Uncharacterized protein</fullName>
    </submittedName>
</protein>
<organism evidence="2 3">
    <name type="scientific">Flavobacterium endophyticum</name>
    <dbReference type="NCBI Taxonomy" id="1540163"/>
    <lineage>
        <taxon>Bacteria</taxon>
        <taxon>Pseudomonadati</taxon>
        <taxon>Bacteroidota</taxon>
        <taxon>Flavobacteriia</taxon>
        <taxon>Flavobacteriales</taxon>
        <taxon>Flavobacteriaceae</taxon>
        <taxon>Flavobacterium</taxon>
    </lineage>
</organism>
<keyword evidence="1" id="KW-0732">Signal</keyword>
<dbReference type="Proteomes" id="UP000277579">
    <property type="component" value="Unassembled WGS sequence"/>
</dbReference>
<gene>
    <name evidence="2" type="ORF">CLV94_1111</name>
</gene>
<evidence type="ECO:0000313" key="2">
    <source>
        <dbReference type="EMBL" id="RKS26059.1"/>
    </source>
</evidence>
<accession>A0A495MNU5</accession>
<reference evidence="2 3" key="1">
    <citation type="submission" date="2018-10" db="EMBL/GenBank/DDBJ databases">
        <title>Genomic Encyclopedia of Archaeal and Bacterial Type Strains, Phase II (KMG-II): from individual species to whole genera.</title>
        <authorList>
            <person name="Goeker M."/>
        </authorList>
    </citation>
    <scope>NUCLEOTIDE SEQUENCE [LARGE SCALE GENOMIC DNA]</scope>
    <source>
        <strain evidence="2 3">DSM 29537</strain>
    </source>
</reference>
<dbReference type="EMBL" id="RBLC01000001">
    <property type="protein sequence ID" value="RKS26059.1"/>
    <property type="molecule type" value="Genomic_DNA"/>
</dbReference>
<comment type="caution">
    <text evidence="2">The sequence shown here is derived from an EMBL/GenBank/DDBJ whole genome shotgun (WGS) entry which is preliminary data.</text>
</comment>
<sequence>MKKILVTLLLAALAVGSLYAQNTGINTKNPNSSLTVNGSYAGSYKVIAADAALTNTDQFVNVLGNTAAITLTLPNAVVADAAKDAFYGRVYRIKNTSAFDVTIKGNSTQLIQTNAASIANTIVIKPGQSVVVVKNTNNIISAALWDVFLQSTVITNNNNFEVNGIKSFRAVVPAATFTANGGSRNMMNGKNAGNITTTNRRSAYELSNATEQAKFIVINGLRMDFIEADFNGDTAPKFFNTTGTAITYNISAFSTINAYVNGAGTTINPGYYSYYIDGDDDLGTNSINYDSEYINVMVTFTNGEWYNCTWHATGDASNYYFYFTAKRLN</sequence>
<keyword evidence="3" id="KW-1185">Reference proteome</keyword>
<feature type="signal peptide" evidence="1">
    <location>
        <begin position="1"/>
        <end position="20"/>
    </location>
</feature>
<evidence type="ECO:0000313" key="3">
    <source>
        <dbReference type="Proteomes" id="UP000277579"/>
    </source>
</evidence>
<evidence type="ECO:0000256" key="1">
    <source>
        <dbReference type="SAM" id="SignalP"/>
    </source>
</evidence>
<feature type="chain" id="PRO_5019802508" evidence="1">
    <location>
        <begin position="21"/>
        <end position="329"/>
    </location>
</feature>